<reference evidence="5 6" key="1">
    <citation type="submission" date="2020-10" db="EMBL/GenBank/DDBJ databases">
        <title>Phylogeny of dyella-like bacteria.</title>
        <authorList>
            <person name="Fu J."/>
        </authorList>
    </citation>
    <scope>NUCLEOTIDE SEQUENCE [LARGE SCALE GENOMIC DNA]</scope>
    <source>
        <strain evidence="5 6">Gsoil3046</strain>
    </source>
</reference>
<keyword evidence="2" id="KW-0902">Two-component regulatory system</keyword>
<evidence type="ECO:0000256" key="2">
    <source>
        <dbReference type="ARBA" id="ARBA00023012"/>
    </source>
</evidence>
<dbReference type="Pfam" id="PF00072">
    <property type="entry name" value="Response_reg"/>
    <property type="match status" value="1"/>
</dbReference>
<dbReference type="InterPro" id="IPR050595">
    <property type="entry name" value="Bact_response_regulator"/>
</dbReference>
<dbReference type="Proteomes" id="UP001620460">
    <property type="component" value="Unassembled WGS sequence"/>
</dbReference>
<dbReference type="SMART" id="SM00448">
    <property type="entry name" value="REC"/>
    <property type="match status" value="1"/>
</dbReference>
<dbReference type="CDD" id="cd17546">
    <property type="entry name" value="REC_hyHK_CKI1_RcsC-like"/>
    <property type="match status" value="1"/>
</dbReference>
<dbReference type="SUPFAM" id="SSF52172">
    <property type="entry name" value="CheY-like"/>
    <property type="match status" value="1"/>
</dbReference>
<dbReference type="SUPFAM" id="SSF47226">
    <property type="entry name" value="Histidine-containing phosphotransfer domain, HPT domain"/>
    <property type="match status" value="1"/>
</dbReference>
<dbReference type="PROSITE" id="PS50110">
    <property type="entry name" value="RESPONSE_REGULATORY"/>
    <property type="match status" value="1"/>
</dbReference>
<name>A0ABW8JX67_9GAMM</name>
<dbReference type="Gene3D" id="1.20.120.160">
    <property type="entry name" value="HPT domain"/>
    <property type="match status" value="1"/>
</dbReference>
<gene>
    <name evidence="5" type="ORF">ISP17_12445</name>
</gene>
<dbReference type="Gene3D" id="3.40.50.2300">
    <property type="match status" value="1"/>
</dbReference>
<accession>A0ABW8JX67</accession>
<feature type="domain" description="Response regulatory" evidence="4">
    <location>
        <begin position="5"/>
        <end position="123"/>
    </location>
</feature>
<keyword evidence="6" id="KW-1185">Reference proteome</keyword>
<keyword evidence="1 3" id="KW-0597">Phosphoprotein</keyword>
<dbReference type="InterPro" id="IPR036641">
    <property type="entry name" value="HPT_dom_sf"/>
</dbReference>
<proteinExistence type="predicted"/>
<evidence type="ECO:0000259" key="4">
    <source>
        <dbReference type="PROSITE" id="PS50110"/>
    </source>
</evidence>
<evidence type="ECO:0000313" key="6">
    <source>
        <dbReference type="Proteomes" id="UP001620460"/>
    </source>
</evidence>
<protein>
    <submittedName>
        <fullName evidence="5">Response regulator</fullName>
    </submittedName>
</protein>
<dbReference type="InterPro" id="IPR008207">
    <property type="entry name" value="Sig_transdc_His_kin_Hpt_dom"/>
</dbReference>
<dbReference type="PANTHER" id="PTHR44591:SF3">
    <property type="entry name" value="RESPONSE REGULATORY DOMAIN-CONTAINING PROTEIN"/>
    <property type="match status" value="1"/>
</dbReference>
<evidence type="ECO:0000256" key="1">
    <source>
        <dbReference type="ARBA" id="ARBA00022553"/>
    </source>
</evidence>
<dbReference type="EMBL" id="JADIKM010000003">
    <property type="protein sequence ID" value="MFK2904766.1"/>
    <property type="molecule type" value="Genomic_DNA"/>
</dbReference>
<dbReference type="InterPro" id="IPR011006">
    <property type="entry name" value="CheY-like_superfamily"/>
</dbReference>
<dbReference type="PANTHER" id="PTHR44591">
    <property type="entry name" value="STRESS RESPONSE REGULATOR PROTEIN 1"/>
    <property type="match status" value="1"/>
</dbReference>
<evidence type="ECO:0000313" key="5">
    <source>
        <dbReference type="EMBL" id="MFK2904766.1"/>
    </source>
</evidence>
<organism evidence="5 6">
    <name type="scientific">Dyella ginsengisoli</name>
    <dbReference type="NCBI Taxonomy" id="363848"/>
    <lineage>
        <taxon>Bacteria</taxon>
        <taxon>Pseudomonadati</taxon>
        <taxon>Pseudomonadota</taxon>
        <taxon>Gammaproteobacteria</taxon>
        <taxon>Lysobacterales</taxon>
        <taxon>Rhodanobacteraceae</taxon>
        <taxon>Dyella</taxon>
    </lineage>
</organism>
<sequence>MLALRILVADDDAASRRFLLDAVRALGADGADCVDGRAALSVARNEAFDLLLLDCRMPGAGACEVLTELRQDVFAASRDAVAIATTAELDPAQRPQLLLKGFSDVLIKPCRIDDLRRVMALAPAYLRRLPVLDDEAALLASGDSTTMCALRQLLQQELVTLCNELDQLGQNGAALRDRLHRLRSSCGFCGATALSGHVVALQQLLGTRPDQAASAVALFRGVLMETLRALDRPQQAA</sequence>
<feature type="modified residue" description="4-aspartylphosphate" evidence="3">
    <location>
        <position position="54"/>
    </location>
</feature>
<dbReference type="Pfam" id="PF01627">
    <property type="entry name" value="Hpt"/>
    <property type="match status" value="1"/>
</dbReference>
<comment type="caution">
    <text evidence="5">The sequence shown here is derived from an EMBL/GenBank/DDBJ whole genome shotgun (WGS) entry which is preliminary data.</text>
</comment>
<dbReference type="InterPro" id="IPR001789">
    <property type="entry name" value="Sig_transdc_resp-reg_receiver"/>
</dbReference>
<evidence type="ECO:0000256" key="3">
    <source>
        <dbReference type="PROSITE-ProRule" id="PRU00169"/>
    </source>
</evidence>